<dbReference type="SUPFAM" id="SSF49899">
    <property type="entry name" value="Concanavalin A-like lectins/glucanases"/>
    <property type="match status" value="1"/>
</dbReference>
<dbReference type="Gene3D" id="2.60.120.200">
    <property type="match status" value="1"/>
</dbReference>
<dbReference type="EMBL" id="JBHUHZ010000006">
    <property type="protein sequence ID" value="MFD2164592.1"/>
    <property type="molecule type" value="Genomic_DNA"/>
</dbReference>
<reference evidence="3" key="1">
    <citation type="journal article" date="2019" name="Int. J. Syst. Evol. Microbiol.">
        <title>The Global Catalogue of Microorganisms (GCM) 10K type strain sequencing project: providing services to taxonomists for standard genome sequencing and annotation.</title>
        <authorList>
            <consortium name="The Broad Institute Genomics Platform"/>
            <consortium name="The Broad Institute Genome Sequencing Center for Infectious Disease"/>
            <person name="Wu L."/>
            <person name="Ma J."/>
        </authorList>
    </citation>
    <scope>NUCLEOTIDE SEQUENCE [LARGE SCALE GENOMIC DNA]</scope>
    <source>
        <strain evidence="3">KCTC 42217</strain>
    </source>
</reference>
<evidence type="ECO:0000256" key="1">
    <source>
        <dbReference type="SAM" id="SignalP"/>
    </source>
</evidence>
<dbReference type="Proteomes" id="UP001597387">
    <property type="component" value="Unassembled WGS sequence"/>
</dbReference>
<dbReference type="RefSeq" id="WP_255901560.1">
    <property type="nucleotide sequence ID" value="NZ_JAFMZO010000002.1"/>
</dbReference>
<name>A0ABW4ZSI5_9SPHI</name>
<organism evidence="2 3">
    <name type="scientific">Paradesertivirga mongoliensis</name>
    <dbReference type="NCBI Taxonomy" id="2100740"/>
    <lineage>
        <taxon>Bacteria</taxon>
        <taxon>Pseudomonadati</taxon>
        <taxon>Bacteroidota</taxon>
        <taxon>Sphingobacteriia</taxon>
        <taxon>Sphingobacteriales</taxon>
        <taxon>Sphingobacteriaceae</taxon>
        <taxon>Paradesertivirga</taxon>
    </lineage>
</organism>
<keyword evidence="3" id="KW-1185">Reference proteome</keyword>
<dbReference type="InterPro" id="IPR013320">
    <property type="entry name" value="ConA-like_dom_sf"/>
</dbReference>
<protein>
    <submittedName>
        <fullName evidence="2">LamG domain-containing protein</fullName>
    </submittedName>
</protein>
<dbReference type="Pfam" id="PF13385">
    <property type="entry name" value="Laminin_G_3"/>
    <property type="match status" value="1"/>
</dbReference>
<feature type="signal peptide" evidence="1">
    <location>
        <begin position="1"/>
        <end position="39"/>
    </location>
</feature>
<accession>A0ABW4ZSI5</accession>
<keyword evidence="1" id="KW-0732">Signal</keyword>
<comment type="caution">
    <text evidence="2">The sequence shown here is derived from an EMBL/GenBank/DDBJ whole genome shotgun (WGS) entry which is preliminary data.</text>
</comment>
<sequence length="244" mass="27568">MEIFKSCAIVNMKKLYKIARQLVLLWVCVSVSHTGSLYAQNTLPKTIIWKLDNINQIGGHQPTVLGHPVVIKDQTRKSIFFDGVDDGLVISQIPMRGWKKFSIEVLFKPSGDGPVAPRFIHFTDDSLNRGTFEVRLTQGKEWYMDTFLRNGKTGKGLTLIDSTLLHPSDKWYWAALTYDGQKMTSYVNGVKELEGNVGLPPMLNGELSLGVRLNRVAWFKGFISEIRFHPEVLSADALKKEVKD</sequence>
<evidence type="ECO:0000313" key="2">
    <source>
        <dbReference type="EMBL" id="MFD2164592.1"/>
    </source>
</evidence>
<feature type="chain" id="PRO_5045222292" evidence="1">
    <location>
        <begin position="40"/>
        <end position="244"/>
    </location>
</feature>
<gene>
    <name evidence="2" type="ORF">ACFSJU_19455</name>
</gene>
<proteinExistence type="predicted"/>
<evidence type="ECO:0000313" key="3">
    <source>
        <dbReference type="Proteomes" id="UP001597387"/>
    </source>
</evidence>